<organism evidence="2 3">
    <name type="scientific">Habropoda laboriosa</name>
    <dbReference type="NCBI Taxonomy" id="597456"/>
    <lineage>
        <taxon>Eukaryota</taxon>
        <taxon>Metazoa</taxon>
        <taxon>Ecdysozoa</taxon>
        <taxon>Arthropoda</taxon>
        <taxon>Hexapoda</taxon>
        <taxon>Insecta</taxon>
        <taxon>Pterygota</taxon>
        <taxon>Neoptera</taxon>
        <taxon>Endopterygota</taxon>
        <taxon>Hymenoptera</taxon>
        <taxon>Apocrita</taxon>
        <taxon>Aculeata</taxon>
        <taxon>Apoidea</taxon>
        <taxon>Anthophila</taxon>
        <taxon>Apidae</taxon>
        <taxon>Habropoda</taxon>
    </lineage>
</organism>
<proteinExistence type="predicted"/>
<feature type="compositionally biased region" description="Polar residues" evidence="1">
    <location>
        <begin position="156"/>
        <end position="165"/>
    </location>
</feature>
<reference evidence="2 3" key="1">
    <citation type="submission" date="2015-07" db="EMBL/GenBank/DDBJ databases">
        <title>The genome of Habropoda laboriosa.</title>
        <authorList>
            <person name="Pan H."/>
            <person name="Kapheim K."/>
        </authorList>
    </citation>
    <scope>NUCLEOTIDE SEQUENCE [LARGE SCALE GENOMIC DNA]</scope>
    <source>
        <strain evidence="2">0110345459</strain>
    </source>
</reference>
<gene>
    <name evidence="2" type="ORF">WH47_05699</name>
</gene>
<feature type="region of interest" description="Disordered" evidence="1">
    <location>
        <begin position="1"/>
        <end position="53"/>
    </location>
</feature>
<dbReference type="Proteomes" id="UP000053825">
    <property type="component" value="Unassembled WGS sequence"/>
</dbReference>
<protein>
    <submittedName>
        <fullName evidence="2">Uncharacterized protein</fullName>
    </submittedName>
</protein>
<keyword evidence="3" id="KW-1185">Reference proteome</keyword>
<evidence type="ECO:0000313" key="3">
    <source>
        <dbReference type="Proteomes" id="UP000053825"/>
    </source>
</evidence>
<feature type="region of interest" description="Disordered" evidence="1">
    <location>
        <begin position="139"/>
        <end position="176"/>
    </location>
</feature>
<sequence length="176" mass="20627">MGGKINAGNLMKLRKRRRGGGRERRGEAEEEEERPTKRRRRRGGGEEEEEKRRRRELLLVSSLGQMPKLRMCFMDTESLHFWSIYSVDVSIFSLNDDDRHYPRSFLQDVIASPNVMQWRDNQKAKEKVKLADDVTPPFKRNFALSQRRNHRPSALRDSNPSTEEVSSPGEKVDDER</sequence>
<dbReference type="EMBL" id="KQ414786">
    <property type="protein sequence ID" value="KOC60921.1"/>
    <property type="molecule type" value="Genomic_DNA"/>
</dbReference>
<accession>A0A0L7QR00</accession>
<evidence type="ECO:0000313" key="2">
    <source>
        <dbReference type="EMBL" id="KOC60921.1"/>
    </source>
</evidence>
<dbReference type="AlphaFoldDB" id="A0A0L7QR00"/>
<name>A0A0L7QR00_9HYME</name>
<evidence type="ECO:0000256" key="1">
    <source>
        <dbReference type="SAM" id="MobiDB-lite"/>
    </source>
</evidence>